<keyword evidence="1" id="KW-0732">Signal</keyword>
<dbReference type="Proteomes" id="UP000199634">
    <property type="component" value="Unassembled WGS sequence"/>
</dbReference>
<protein>
    <recommendedName>
        <fullName evidence="2">DUF3347 domain-containing protein</fullName>
    </recommendedName>
</protein>
<keyword evidence="4" id="KW-1185">Reference proteome</keyword>
<dbReference type="EMBL" id="FNXE01000010">
    <property type="protein sequence ID" value="SEH71715.1"/>
    <property type="molecule type" value="Genomic_DNA"/>
</dbReference>
<dbReference type="STRING" id="1159016.SAMN02927937_01038"/>
<organism evidence="3 4">
    <name type="scientific">Paenimyroides marinum</name>
    <dbReference type="NCBI Taxonomy" id="1159016"/>
    <lineage>
        <taxon>Bacteria</taxon>
        <taxon>Pseudomonadati</taxon>
        <taxon>Bacteroidota</taxon>
        <taxon>Flavobacteriia</taxon>
        <taxon>Flavobacteriales</taxon>
        <taxon>Flavobacteriaceae</taxon>
        <taxon>Paenimyroides</taxon>
    </lineage>
</organism>
<proteinExistence type="predicted"/>
<dbReference type="AlphaFoldDB" id="A0A1H6K8D5"/>
<evidence type="ECO:0000313" key="4">
    <source>
        <dbReference type="Proteomes" id="UP000199634"/>
    </source>
</evidence>
<accession>A0A1H6K8D5</accession>
<evidence type="ECO:0000259" key="2">
    <source>
        <dbReference type="Pfam" id="PF11827"/>
    </source>
</evidence>
<dbReference type="Pfam" id="PF11827">
    <property type="entry name" value="DUF3347"/>
    <property type="match status" value="1"/>
</dbReference>
<reference evidence="3 4" key="1">
    <citation type="submission" date="2016-10" db="EMBL/GenBank/DDBJ databases">
        <authorList>
            <person name="de Groot N.N."/>
        </authorList>
    </citation>
    <scope>NUCLEOTIDE SEQUENCE [LARGE SCALE GENOMIC DNA]</scope>
    <source>
        <strain evidence="3 4">CGMCC 1.10825</strain>
    </source>
</reference>
<dbReference type="RefSeq" id="WP_245725276.1">
    <property type="nucleotide sequence ID" value="NZ_FNXE01000010.1"/>
</dbReference>
<dbReference type="InterPro" id="IPR021782">
    <property type="entry name" value="DUF3347"/>
</dbReference>
<gene>
    <name evidence="3" type="ORF">SAMN02927937_01038</name>
</gene>
<name>A0A1H6K8D5_9FLAO</name>
<feature type="signal peptide" evidence="1">
    <location>
        <begin position="1"/>
        <end position="22"/>
    </location>
</feature>
<feature type="domain" description="DUF3347" evidence="2">
    <location>
        <begin position="52"/>
        <end position="143"/>
    </location>
</feature>
<sequence>MKSISKILMVITVLLSAANSFAQNQNEQHHNQGGTAQAKNIPSQNLSQLHAVFDKYFSIKDALVNADVNIASSNATELATVIKTVDMGELSPKEHTVWMKVMKELSLNTENISKSKDVVKQRRVFALLSKNVYELANASKQKTTMYYQNCPMYNDGKGANWLSKEEAVKNPYYGNKMLTCGNIIETIK</sequence>
<feature type="chain" id="PRO_5011639552" description="DUF3347 domain-containing protein" evidence="1">
    <location>
        <begin position="23"/>
        <end position="188"/>
    </location>
</feature>
<evidence type="ECO:0000313" key="3">
    <source>
        <dbReference type="EMBL" id="SEH71715.1"/>
    </source>
</evidence>
<evidence type="ECO:0000256" key="1">
    <source>
        <dbReference type="SAM" id="SignalP"/>
    </source>
</evidence>